<evidence type="ECO:0000256" key="3">
    <source>
        <dbReference type="ARBA" id="ARBA00022884"/>
    </source>
</evidence>
<dbReference type="GO" id="GO:0005829">
    <property type="term" value="C:cytosol"/>
    <property type="evidence" value="ECO:0007669"/>
    <property type="project" value="TreeGrafter"/>
</dbReference>
<name>A0A4R2TH51_9FIRM</name>
<dbReference type="SUPFAM" id="SSF48013">
    <property type="entry name" value="NusB-like"/>
    <property type="match status" value="1"/>
</dbReference>
<keyword evidence="4 6" id="KW-0805">Transcription regulation</keyword>
<dbReference type="PANTHER" id="PTHR11078:SF3">
    <property type="entry name" value="ANTITERMINATION NUSB DOMAIN-CONTAINING PROTEIN"/>
    <property type="match status" value="1"/>
</dbReference>
<accession>A0A4R2TH51</accession>
<evidence type="ECO:0000256" key="5">
    <source>
        <dbReference type="ARBA" id="ARBA00023163"/>
    </source>
</evidence>
<dbReference type="RefSeq" id="WP_243098199.1">
    <property type="nucleotide sequence ID" value="NZ_CP058648.1"/>
</dbReference>
<dbReference type="Proteomes" id="UP000295504">
    <property type="component" value="Unassembled WGS sequence"/>
</dbReference>
<keyword evidence="3 6" id="KW-0694">RNA-binding</keyword>
<keyword evidence="9" id="KW-1185">Reference proteome</keyword>
<evidence type="ECO:0000256" key="4">
    <source>
        <dbReference type="ARBA" id="ARBA00023015"/>
    </source>
</evidence>
<gene>
    <name evidence="6" type="primary">nusB</name>
    <name evidence="8" type="ORF">EDD79_101219</name>
</gene>
<evidence type="ECO:0000256" key="6">
    <source>
        <dbReference type="HAMAP-Rule" id="MF_00073"/>
    </source>
</evidence>
<keyword evidence="2 6" id="KW-0889">Transcription antitermination</keyword>
<dbReference type="AlphaFoldDB" id="A0A4R2TH51"/>
<dbReference type="PANTHER" id="PTHR11078">
    <property type="entry name" value="N UTILIZATION SUBSTANCE PROTEIN B-RELATED"/>
    <property type="match status" value="1"/>
</dbReference>
<dbReference type="InterPro" id="IPR006027">
    <property type="entry name" value="NusB_RsmB_TIM44"/>
</dbReference>
<dbReference type="GO" id="GO:0031564">
    <property type="term" value="P:transcription antitermination"/>
    <property type="evidence" value="ECO:0007669"/>
    <property type="project" value="UniProtKB-KW"/>
</dbReference>
<evidence type="ECO:0000256" key="1">
    <source>
        <dbReference type="ARBA" id="ARBA00005952"/>
    </source>
</evidence>
<evidence type="ECO:0000313" key="9">
    <source>
        <dbReference type="Proteomes" id="UP000295504"/>
    </source>
</evidence>
<organism evidence="8 9">
    <name type="scientific">Serpentinicella alkaliphila</name>
    <dbReference type="NCBI Taxonomy" id="1734049"/>
    <lineage>
        <taxon>Bacteria</taxon>
        <taxon>Bacillati</taxon>
        <taxon>Bacillota</taxon>
        <taxon>Clostridia</taxon>
        <taxon>Peptostreptococcales</taxon>
        <taxon>Natronincolaceae</taxon>
        <taxon>Serpentinicella</taxon>
    </lineage>
</organism>
<reference evidence="8 9" key="1">
    <citation type="submission" date="2019-03" db="EMBL/GenBank/DDBJ databases">
        <title>Genomic Encyclopedia of Type Strains, Phase IV (KMG-IV): sequencing the most valuable type-strain genomes for metagenomic binning, comparative biology and taxonomic classification.</title>
        <authorList>
            <person name="Goeker M."/>
        </authorList>
    </citation>
    <scope>NUCLEOTIDE SEQUENCE [LARGE SCALE GENOMIC DNA]</scope>
    <source>
        <strain evidence="8 9">DSM 100013</strain>
    </source>
</reference>
<dbReference type="InterPro" id="IPR035926">
    <property type="entry name" value="NusB-like_sf"/>
</dbReference>
<dbReference type="HAMAP" id="MF_00073">
    <property type="entry name" value="NusB"/>
    <property type="match status" value="1"/>
</dbReference>
<dbReference type="GO" id="GO:0006353">
    <property type="term" value="P:DNA-templated transcription termination"/>
    <property type="evidence" value="ECO:0007669"/>
    <property type="project" value="UniProtKB-UniRule"/>
</dbReference>
<evidence type="ECO:0000256" key="2">
    <source>
        <dbReference type="ARBA" id="ARBA00022814"/>
    </source>
</evidence>
<sequence>MKRAMARELCMKILYEMSMQKKYDRDILNYYLESESEQLDEQREYVTTAVTSFLEKIEEVDALIEQYAIGWHVDRLAKVDLAILRLAITEMQYIDDIPKNVSINEALELAKKYSTEESSPFINGILDKLIKKEV</sequence>
<dbReference type="InterPro" id="IPR011605">
    <property type="entry name" value="NusB_fam"/>
</dbReference>
<comment type="similarity">
    <text evidence="1 6">Belongs to the NusB family.</text>
</comment>
<protein>
    <recommendedName>
        <fullName evidence="6">Transcription antitermination protein NusB</fullName>
    </recommendedName>
    <alternativeName>
        <fullName evidence="6">Antitermination factor NusB</fullName>
    </alternativeName>
</protein>
<evidence type="ECO:0000259" key="7">
    <source>
        <dbReference type="Pfam" id="PF01029"/>
    </source>
</evidence>
<comment type="caution">
    <text evidence="8">The sequence shown here is derived from an EMBL/GenBank/DDBJ whole genome shotgun (WGS) entry which is preliminary data.</text>
</comment>
<dbReference type="NCBIfam" id="TIGR01951">
    <property type="entry name" value="nusB"/>
    <property type="match status" value="1"/>
</dbReference>
<dbReference type="Pfam" id="PF01029">
    <property type="entry name" value="NusB"/>
    <property type="match status" value="1"/>
</dbReference>
<dbReference type="EMBL" id="SLYC01000012">
    <property type="protein sequence ID" value="TCQ02890.1"/>
    <property type="molecule type" value="Genomic_DNA"/>
</dbReference>
<dbReference type="Gene3D" id="1.10.940.10">
    <property type="entry name" value="NusB-like"/>
    <property type="match status" value="1"/>
</dbReference>
<feature type="domain" description="NusB/RsmB/TIM44" evidence="7">
    <location>
        <begin position="6"/>
        <end position="131"/>
    </location>
</feature>
<proteinExistence type="inferred from homology"/>
<comment type="function">
    <text evidence="6">Involved in transcription antitermination. Required for transcription of ribosomal RNA (rRNA) genes. Binds specifically to the boxA antiterminator sequence of the ribosomal RNA (rrn) operons.</text>
</comment>
<evidence type="ECO:0000313" key="8">
    <source>
        <dbReference type="EMBL" id="TCQ02890.1"/>
    </source>
</evidence>
<dbReference type="GO" id="GO:0003723">
    <property type="term" value="F:RNA binding"/>
    <property type="evidence" value="ECO:0007669"/>
    <property type="project" value="UniProtKB-UniRule"/>
</dbReference>
<keyword evidence="5 6" id="KW-0804">Transcription</keyword>